<name>A0A382WE51_9ZZZZ</name>
<dbReference type="InterPro" id="IPR016169">
    <property type="entry name" value="FAD-bd_PCMH_sub2"/>
</dbReference>
<dbReference type="GO" id="GO:0008762">
    <property type="term" value="F:UDP-N-acetylmuramate dehydrogenase activity"/>
    <property type="evidence" value="ECO:0007669"/>
    <property type="project" value="InterPro"/>
</dbReference>
<dbReference type="InterPro" id="IPR016167">
    <property type="entry name" value="FAD-bd_PCMH_sub1"/>
</dbReference>
<proteinExistence type="inferred from homology"/>
<organism evidence="2">
    <name type="scientific">marine metagenome</name>
    <dbReference type="NCBI Taxonomy" id="408172"/>
    <lineage>
        <taxon>unclassified sequences</taxon>
        <taxon>metagenomes</taxon>
        <taxon>ecological metagenomes</taxon>
    </lineage>
</organism>
<feature type="domain" description="FAD-binding PCMH-type" evidence="1">
    <location>
        <begin position="14"/>
        <end position="150"/>
    </location>
</feature>
<dbReference type="Pfam" id="PF01565">
    <property type="entry name" value="FAD_binding_4"/>
    <property type="match status" value="1"/>
</dbReference>
<dbReference type="InterPro" id="IPR006094">
    <property type="entry name" value="Oxid_FAD_bind_N"/>
</dbReference>
<feature type="non-terminal residue" evidence="2">
    <location>
        <position position="1"/>
    </location>
</feature>
<dbReference type="InterPro" id="IPR036318">
    <property type="entry name" value="FAD-bd_PCMH-like_sf"/>
</dbReference>
<dbReference type="AlphaFoldDB" id="A0A382WE51"/>
<accession>A0A382WE51</accession>
<dbReference type="InterPro" id="IPR016166">
    <property type="entry name" value="FAD-bd_PCMH"/>
</dbReference>
<evidence type="ECO:0000313" key="2">
    <source>
        <dbReference type="EMBL" id="SVD56979.1"/>
    </source>
</evidence>
<protein>
    <recommendedName>
        <fullName evidence="1">FAD-binding PCMH-type domain-containing protein</fullName>
    </recommendedName>
</protein>
<gene>
    <name evidence="2" type="ORF">METZ01_LOCUS409833</name>
</gene>
<dbReference type="HAMAP" id="MF_00037">
    <property type="entry name" value="MurB"/>
    <property type="match status" value="1"/>
</dbReference>
<dbReference type="Gene3D" id="3.30.465.10">
    <property type="match status" value="1"/>
</dbReference>
<dbReference type="EMBL" id="UINC01159083">
    <property type="protein sequence ID" value="SVD56979.1"/>
    <property type="molecule type" value="Genomic_DNA"/>
</dbReference>
<dbReference type="GO" id="GO:0005829">
    <property type="term" value="C:cytosol"/>
    <property type="evidence" value="ECO:0007669"/>
    <property type="project" value="TreeGrafter"/>
</dbReference>
<reference evidence="2" key="1">
    <citation type="submission" date="2018-05" db="EMBL/GenBank/DDBJ databases">
        <authorList>
            <person name="Lanie J.A."/>
            <person name="Ng W.-L."/>
            <person name="Kazmierczak K.M."/>
            <person name="Andrzejewski T.M."/>
            <person name="Davidsen T.M."/>
            <person name="Wayne K.J."/>
            <person name="Tettelin H."/>
            <person name="Glass J.I."/>
            <person name="Rusch D."/>
            <person name="Podicherti R."/>
            <person name="Tsui H.-C.T."/>
            <person name="Winkler M.E."/>
        </authorList>
    </citation>
    <scope>NUCLEOTIDE SEQUENCE</scope>
</reference>
<dbReference type="GO" id="GO:0071949">
    <property type="term" value="F:FAD binding"/>
    <property type="evidence" value="ECO:0007669"/>
    <property type="project" value="InterPro"/>
</dbReference>
<dbReference type="PANTHER" id="PTHR21071">
    <property type="entry name" value="UDP-N-ACETYLENOLPYRUVOYLGLUCOSAMINE REDUCTASE"/>
    <property type="match status" value="1"/>
</dbReference>
<evidence type="ECO:0000259" key="1">
    <source>
        <dbReference type="PROSITE" id="PS51387"/>
    </source>
</evidence>
<sequence length="150" mass="15501">LRANVPLARYTWFRVGGPAEVLFTPADCDDLVNFLQHCPKDVPLTVIGLCSNTLVRDGGIPGVVVRLVHGLGGIKVQGEEVCVGAGALNFKVSRTVAAAGLGGLEFLGGIPGSMGGAVRMNAGAYGQDVASRLVSAVVVNRRGCSREQTV</sequence>
<dbReference type="InterPro" id="IPR003170">
    <property type="entry name" value="MurB"/>
</dbReference>
<dbReference type="PROSITE" id="PS51387">
    <property type="entry name" value="FAD_PCMH"/>
    <property type="match status" value="1"/>
</dbReference>
<dbReference type="PANTHER" id="PTHR21071:SF4">
    <property type="entry name" value="UDP-N-ACETYLENOLPYRUVOYLGLUCOSAMINE REDUCTASE"/>
    <property type="match status" value="1"/>
</dbReference>
<feature type="non-terminal residue" evidence="2">
    <location>
        <position position="150"/>
    </location>
</feature>
<dbReference type="Gene3D" id="3.30.43.10">
    <property type="entry name" value="Uridine Diphospho-n-acetylenolpyruvylglucosamine Reductase, domain 2"/>
    <property type="match status" value="1"/>
</dbReference>
<dbReference type="SUPFAM" id="SSF56176">
    <property type="entry name" value="FAD-binding/transporter-associated domain-like"/>
    <property type="match status" value="1"/>
</dbReference>
<dbReference type="GO" id="GO:0071555">
    <property type="term" value="P:cell wall organization"/>
    <property type="evidence" value="ECO:0007669"/>
    <property type="project" value="TreeGrafter"/>
</dbReference>